<reference evidence="6 7" key="1">
    <citation type="submission" date="2013-07" db="EMBL/GenBank/DDBJ databases">
        <authorList>
            <person name="Weinstock G."/>
            <person name="Sodergren E."/>
            <person name="Wylie T."/>
            <person name="Fulton L."/>
            <person name="Fulton R."/>
            <person name="Fronick C."/>
            <person name="O'Laughlin M."/>
            <person name="Godfrey J."/>
            <person name="Miner T."/>
            <person name="Herter B."/>
            <person name="Appelbaum E."/>
            <person name="Cordes M."/>
            <person name="Lek S."/>
            <person name="Wollam A."/>
            <person name="Pepin K.H."/>
            <person name="Palsikar V.B."/>
            <person name="Mitreva M."/>
            <person name="Wilson R.K."/>
        </authorList>
    </citation>
    <scope>NUCLEOTIDE SEQUENCE [LARGE SCALE GENOMIC DNA]</scope>
    <source>
        <strain evidence="6 7">ATCC 14940</strain>
    </source>
</reference>
<dbReference type="PANTHER" id="PTHR11496">
    <property type="entry name" value="ALCOHOL DEHYDROGENASE"/>
    <property type="match status" value="1"/>
</dbReference>
<evidence type="ECO:0000259" key="5">
    <source>
        <dbReference type="Pfam" id="PF25137"/>
    </source>
</evidence>
<keyword evidence="3" id="KW-0520">NAD</keyword>
<name>A0ABC9TVZ9_CLOSY</name>
<proteinExistence type="inferred from homology"/>
<dbReference type="FunFam" id="1.20.1090.10:FF:000001">
    <property type="entry name" value="Aldehyde-alcohol dehydrogenase"/>
    <property type="match status" value="1"/>
</dbReference>
<dbReference type="Gene3D" id="1.20.1090.10">
    <property type="entry name" value="Dehydroquinate synthase-like - alpha domain"/>
    <property type="match status" value="1"/>
</dbReference>
<sequence length="392" mass="41935">MKEKEEKVMAIQFIMPGKVIMGERALDEAAGLLKELGTKALIVTDRVMTELGNVKILEEVLEREGLQYTVYDGVFGEPTDHMVEAGTGLYKTAGCDFLIALGGGSALDTMKAIAALAVLGGKITDMMGKEIKADTAPMVAIPTTAGTGSEATQFTIITDTEHDVKMLLKGADIMPSVAVVDPRFTMTAPPKITAATGLDALTHAAEAYTSKKAGLLSDVFAISAVKRIFRYLPAAFCDGQNVEARVQMAAAALEAGVAFNNASVTVVHGMSRPIGALFHVPHGISNAMLIKECFTFVLDGAYGRFGDLGRAIGAADEDASDEDAARAFLHAVEELCHILEIPTLEEYGIDRERYFGSIDKMAEDAMLSGSPSNTRKQLDSEDLKNIYRSLWA</sequence>
<dbReference type="GO" id="GO:0004022">
    <property type="term" value="F:alcohol dehydrogenase (NAD+) activity"/>
    <property type="evidence" value="ECO:0007669"/>
    <property type="project" value="UniProtKB-ARBA"/>
</dbReference>
<dbReference type="Proteomes" id="UP000016491">
    <property type="component" value="Unassembled WGS sequence"/>
</dbReference>
<feature type="domain" description="Fe-containing alcohol dehydrogenase-like C-terminal" evidence="5">
    <location>
        <begin position="193"/>
        <end position="390"/>
    </location>
</feature>
<dbReference type="PANTHER" id="PTHR11496:SF102">
    <property type="entry name" value="ALCOHOL DEHYDROGENASE 4"/>
    <property type="match status" value="1"/>
</dbReference>
<dbReference type="Gene3D" id="3.40.50.1970">
    <property type="match status" value="1"/>
</dbReference>
<accession>A0ABC9TVZ9</accession>
<dbReference type="SUPFAM" id="SSF56796">
    <property type="entry name" value="Dehydroquinate synthase-like"/>
    <property type="match status" value="1"/>
</dbReference>
<dbReference type="Pfam" id="PF00465">
    <property type="entry name" value="Fe-ADH"/>
    <property type="match status" value="1"/>
</dbReference>
<comment type="caution">
    <text evidence="6">The sequence shown here is derived from an EMBL/GenBank/DDBJ whole genome shotgun (WGS) entry which is preliminary data.</text>
</comment>
<comment type="similarity">
    <text evidence="1">Belongs to the iron-containing alcohol dehydrogenase family.</text>
</comment>
<dbReference type="InterPro" id="IPR018211">
    <property type="entry name" value="ADH_Fe_CS"/>
</dbReference>
<evidence type="ECO:0000313" key="7">
    <source>
        <dbReference type="Proteomes" id="UP000016491"/>
    </source>
</evidence>
<dbReference type="FunFam" id="3.40.50.1970:FF:000003">
    <property type="entry name" value="Alcohol dehydrogenase, iron-containing"/>
    <property type="match status" value="1"/>
</dbReference>
<dbReference type="InterPro" id="IPR001670">
    <property type="entry name" value="ADH_Fe/GldA"/>
</dbReference>
<dbReference type="PROSITE" id="PS00913">
    <property type="entry name" value="ADH_IRON_1"/>
    <property type="match status" value="1"/>
</dbReference>
<evidence type="ECO:0000256" key="3">
    <source>
        <dbReference type="ARBA" id="ARBA00023027"/>
    </source>
</evidence>
<evidence type="ECO:0000259" key="4">
    <source>
        <dbReference type="Pfam" id="PF00465"/>
    </source>
</evidence>
<protein>
    <submittedName>
        <fullName evidence="6">Alcohol dehydrogenase</fullName>
    </submittedName>
</protein>
<dbReference type="InterPro" id="IPR056798">
    <property type="entry name" value="ADH_Fe_C"/>
</dbReference>
<dbReference type="AlphaFoldDB" id="A0ABC9TVZ9"/>
<gene>
    <name evidence="6" type="ORF">CLOSYM_03018</name>
</gene>
<evidence type="ECO:0000256" key="1">
    <source>
        <dbReference type="ARBA" id="ARBA00007358"/>
    </source>
</evidence>
<dbReference type="CDD" id="cd08194">
    <property type="entry name" value="Fe-ADH-like"/>
    <property type="match status" value="1"/>
</dbReference>
<feature type="domain" description="Alcohol dehydrogenase iron-type/glycerol dehydrogenase GldA" evidence="4">
    <location>
        <begin position="16"/>
        <end position="182"/>
    </location>
</feature>
<evidence type="ECO:0000256" key="2">
    <source>
        <dbReference type="ARBA" id="ARBA00023002"/>
    </source>
</evidence>
<dbReference type="Pfam" id="PF25137">
    <property type="entry name" value="ADH_Fe_C"/>
    <property type="match status" value="1"/>
</dbReference>
<evidence type="ECO:0000313" key="6">
    <source>
        <dbReference type="EMBL" id="ERI75818.1"/>
    </source>
</evidence>
<organism evidence="6 7">
    <name type="scientific">[Clostridium] symbiosum ATCC 14940</name>
    <dbReference type="NCBI Taxonomy" id="411472"/>
    <lineage>
        <taxon>Bacteria</taxon>
        <taxon>Bacillati</taxon>
        <taxon>Bacillota</taxon>
        <taxon>Clostridia</taxon>
        <taxon>Lachnospirales</taxon>
        <taxon>Lachnospiraceae</taxon>
        <taxon>Otoolea</taxon>
    </lineage>
</organism>
<dbReference type="InterPro" id="IPR039697">
    <property type="entry name" value="Alcohol_dehydrogenase_Fe"/>
</dbReference>
<dbReference type="EMBL" id="AWSU01000233">
    <property type="protein sequence ID" value="ERI75818.1"/>
    <property type="molecule type" value="Genomic_DNA"/>
</dbReference>
<keyword evidence="2" id="KW-0560">Oxidoreductase</keyword>